<evidence type="ECO:0000313" key="2">
    <source>
        <dbReference type="EMBL" id="SMH32259.1"/>
    </source>
</evidence>
<gene>
    <name evidence="2" type="ORF">SAMN04488700_1364</name>
</gene>
<sequence length="152" mass="17997">MKQVELQKLVEEISIVYFKQPFEHVATFNSRLRTTGGRYHLKSHNLDFNLKILEAFGMLEFIKVIKHELCHYHLHLAGKGYQHKDNDFKVLLKQTGGSRFVQSVKITSDEKKIWLYQCKSCQIIIRRQRRFNTKKFVCGKCKGKLILQDLQQ</sequence>
<keyword evidence="3" id="KW-1185">Reference proteome</keyword>
<dbReference type="RefSeq" id="WP_085559532.1">
    <property type="nucleotide sequence ID" value="NZ_FOAH01000007.1"/>
</dbReference>
<name>A0A1X7N6Z1_9LACT</name>
<dbReference type="OrthoDB" id="9799909at2"/>
<dbReference type="Proteomes" id="UP000193435">
    <property type="component" value="Unassembled WGS sequence"/>
</dbReference>
<dbReference type="SMART" id="SM00731">
    <property type="entry name" value="SprT"/>
    <property type="match status" value="1"/>
</dbReference>
<protein>
    <submittedName>
        <fullName evidence="2">SprT-like protein</fullName>
    </submittedName>
</protein>
<dbReference type="AlphaFoldDB" id="A0A1X7N6Z1"/>
<evidence type="ECO:0000313" key="3">
    <source>
        <dbReference type="Proteomes" id="UP000193435"/>
    </source>
</evidence>
<proteinExistence type="predicted"/>
<dbReference type="GO" id="GO:0006950">
    <property type="term" value="P:response to stress"/>
    <property type="evidence" value="ECO:0007669"/>
    <property type="project" value="UniProtKB-ARBA"/>
</dbReference>
<dbReference type="InterPro" id="IPR006640">
    <property type="entry name" value="SprT-like_domain"/>
</dbReference>
<dbReference type="Pfam" id="PF10263">
    <property type="entry name" value="SprT-like"/>
    <property type="match status" value="1"/>
</dbReference>
<dbReference type="STRING" id="1073423.SAMN04488700_1364"/>
<reference evidence="2 3" key="1">
    <citation type="submission" date="2017-04" db="EMBL/GenBank/DDBJ databases">
        <authorList>
            <person name="Afonso C.L."/>
            <person name="Miller P.J."/>
            <person name="Scott M.A."/>
            <person name="Spackman E."/>
            <person name="Goraichik I."/>
            <person name="Dimitrov K.M."/>
            <person name="Suarez D.L."/>
            <person name="Swayne D.E."/>
        </authorList>
    </citation>
    <scope>NUCLEOTIDE SEQUENCE [LARGE SCALE GENOMIC DNA]</scope>
    <source>
        <strain evidence="2 3">LMG26642</strain>
    </source>
</reference>
<accession>A0A1X7N6Z1</accession>
<dbReference type="InterPro" id="IPR035240">
    <property type="entry name" value="SprT_Zn_ribbon"/>
</dbReference>
<organism evidence="2 3">
    <name type="scientific">Carnobacterium iners</name>
    <dbReference type="NCBI Taxonomy" id="1073423"/>
    <lineage>
        <taxon>Bacteria</taxon>
        <taxon>Bacillati</taxon>
        <taxon>Bacillota</taxon>
        <taxon>Bacilli</taxon>
        <taxon>Lactobacillales</taxon>
        <taxon>Carnobacteriaceae</taxon>
        <taxon>Carnobacterium</taxon>
    </lineage>
</organism>
<dbReference type="Pfam" id="PF17283">
    <property type="entry name" value="Zn_ribbon_SprT"/>
    <property type="match status" value="1"/>
</dbReference>
<dbReference type="NCBIfam" id="NF003339">
    <property type="entry name" value="PRK04351.1"/>
    <property type="match status" value="1"/>
</dbReference>
<evidence type="ECO:0000259" key="1">
    <source>
        <dbReference type="SMART" id="SM00731"/>
    </source>
</evidence>
<feature type="domain" description="SprT-like" evidence="1">
    <location>
        <begin position="4"/>
        <end position="148"/>
    </location>
</feature>
<dbReference type="EMBL" id="FXBJ01000002">
    <property type="protein sequence ID" value="SMH32259.1"/>
    <property type="molecule type" value="Genomic_DNA"/>
</dbReference>